<dbReference type="PANTHER" id="PTHR43692:SF1">
    <property type="entry name" value="UDP-N-ACETYLMURAMOYLALANINE--D-GLUTAMATE LIGASE"/>
    <property type="match status" value="1"/>
</dbReference>
<dbReference type="InterPro" id="IPR036565">
    <property type="entry name" value="Mur-like_cat_sf"/>
</dbReference>
<dbReference type="InterPro" id="IPR036615">
    <property type="entry name" value="Mur_ligase_C_dom_sf"/>
</dbReference>
<dbReference type="EC" id="6.3.2.9" evidence="7"/>
<name>A0A2N3PQK6_9PROT</name>
<comment type="catalytic activity">
    <reaction evidence="7">
        <text>UDP-N-acetyl-alpha-D-muramoyl-L-alanine + D-glutamate + ATP = UDP-N-acetyl-alpha-D-muramoyl-L-alanyl-D-glutamate + ADP + phosphate + H(+)</text>
        <dbReference type="Rhea" id="RHEA:16429"/>
        <dbReference type="ChEBI" id="CHEBI:15378"/>
        <dbReference type="ChEBI" id="CHEBI:29986"/>
        <dbReference type="ChEBI" id="CHEBI:30616"/>
        <dbReference type="ChEBI" id="CHEBI:43474"/>
        <dbReference type="ChEBI" id="CHEBI:83898"/>
        <dbReference type="ChEBI" id="CHEBI:83900"/>
        <dbReference type="ChEBI" id="CHEBI:456216"/>
        <dbReference type="EC" id="6.3.2.9"/>
    </reaction>
</comment>
<keyword evidence="5 7" id="KW-0547">Nucleotide-binding</keyword>
<protein>
    <recommendedName>
        <fullName evidence="7">UDP-N-acetylmuramoylalanine--D-glutamate ligase</fullName>
        <ecNumber evidence="7">6.3.2.9</ecNumber>
    </recommendedName>
    <alternativeName>
        <fullName evidence="7">D-glutamic acid-adding enzyme</fullName>
    </alternativeName>
    <alternativeName>
        <fullName evidence="7">UDP-N-acetylmuramoyl-L-alanyl-D-glutamate synthetase</fullName>
    </alternativeName>
</protein>
<keyword evidence="6 7" id="KW-0067">ATP-binding</keyword>
<comment type="caution">
    <text evidence="9">The sequence shown here is derived from an EMBL/GenBank/DDBJ whole genome shotgun (WGS) entry which is preliminary data.</text>
</comment>
<keyword evidence="7" id="KW-0961">Cell wall biogenesis/degradation</keyword>
<accession>A0A2N3PQK6</accession>
<evidence type="ECO:0000256" key="4">
    <source>
        <dbReference type="ARBA" id="ARBA00022598"/>
    </source>
</evidence>
<evidence type="ECO:0000313" key="9">
    <source>
        <dbReference type="EMBL" id="PKU22686.1"/>
    </source>
</evidence>
<dbReference type="Pfam" id="PF21799">
    <property type="entry name" value="MurD-like_N"/>
    <property type="match status" value="1"/>
</dbReference>
<dbReference type="PANTHER" id="PTHR43692">
    <property type="entry name" value="UDP-N-ACETYLMURAMOYLALANINE--D-GLUTAMATE LIGASE"/>
    <property type="match status" value="1"/>
</dbReference>
<evidence type="ECO:0000259" key="8">
    <source>
        <dbReference type="Pfam" id="PF08245"/>
    </source>
</evidence>
<keyword evidence="7" id="KW-0133">Cell shape</keyword>
<dbReference type="InterPro" id="IPR013221">
    <property type="entry name" value="Mur_ligase_cen"/>
</dbReference>
<dbReference type="UniPathway" id="UPA00219"/>
<dbReference type="GO" id="GO:0009252">
    <property type="term" value="P:peptidoglycan biosynthetic process"/>
    <property type="evidence" value="ECO:0007669"/>
    <property type="project" value="UniProtKB-UniRule"/>
</dbReference>
<keyword evidence="7" id="KW-0131">Cell cycle</keyword>
<dbReference type="RefSeq" id="WP_101252480.1">
    <property type="nucleotide sequence ID" value="NZ_PIUM01000028.1"/>
</dbReference>
<dbReference type="SUPFAM" id="SSF53244">
    <property type="entry name" value="MurD-like peptide ligases, peptide-binding domain"/>
    <property type="match status" value="1"/>
</dbReference>
<keyword evidence="3 7" id="KW-0963">Cytoplasm</keyword>
<dbReference type="Pfam" id="PF08245">
    <property type="entry name" value="Mur_ligase_M"/>
    <property type="match status" value="1"/>
</dbReference>
<proteinExistence type="inferred from homology"/>
<dbReference type="HAMAP" id="MF_00639">
    <property type="entry name" value="MurD"/>
    <property type="match status" value="1"/>
</dbReference>
<keyword evidence="4 7" id="KW-0436">Ligase</keyword>
<dbReference type="GO" id="GO:0051301">
    <property type="term" value="P:cell division"/>
    <property type="evidence" value="ECO:0007669"/>
    <property type="project" value="UniProtKB-KW"/>
</dbReference>
<evidence type="ECO:0000256" key="2">
    <source>
        <dbReference type="ARBA" id="ARBA00004752"/>
    </source>
</evidence>
<sequence length="472" mass="49600">MALVPFLRGETVAVMGLGKSGVSAARALMESGVRVVAWDDKPEARAAGQAAGLVIGDPATLDVSALRMVVWSPGIPHTHPRRHPFAERARQAGVPLVCDVELLAMASPAARFVGITGTNGKSTTTTLTAHIFQAAGRAVAAGGNLGTPALDLPTQDSEGTYVLELSSYQIELLDHAGFDIALLLNLTPDHLARHGGMEGYVAAKAGLFDRMRPGGVSIVGIDDEHSRAIFERLRKTDGACVIPISVEGPAAGGVSAKNGILVDDCGGEAVEILDLRTLPHLPGRHNWQNACASYAAARAAGLSPDVICRGLKSYPGLAHRQESVAEIDGIAYVNDSKATNADAVEKALVCYDTVYWILGGQSKEGGITSLVPLFPRIARAFLIGEASDEFALTLEGKVGFERCGTLDVAVGRARDAALADGKPGAVVLLSPACASWDQFSSFEHRGERFRQLVGALPGKRNHDVPADERRDA</sequence>
<dbReference type="Gene3D" id="3.90.190.20">
    <property type="entry name" value="Mur ligase, C-terminal domain"/>
    <property type="match status" value="1"/>
</dbReference>
<organism evidence="9 10">
    <name type="scientific">Telmatospirillum siberiense</name>
    <dbReference type="NCBI Taxonomy" id="382514"/>
    <lineage>
        <taxon>Bacteria</taxon>
        <taxon>Pseudomonadati</taxon>
        <taxon>Pseudomonadota</taxon>
        <taxon>Alphaproteobacteria</taxon>
        <taxon>Rhodospirillales</taxon>
        <taxon>Rhodospirillaceae</taxon>
        <taxon>Telmatospirillum</taxon>
    </lineage>
</organism>
<evidence type="ECO:0000256" key="3">
    <source>
        <dbReference type="ARBA" id="ARBA00022490"/>
    </source>
</evidence>
<keyword evidence="7" id="KW-0132">Cell division</keyword>
<evidence type="ECO:0000256" key="6">
    <source>
        <dbReference type="ARBA" id="ARBA00022840"/>
    </source>
</evidence>
<comment type="subcellular location">
    <subcellularLocation>
        <location evidence="1 7">Cytoplasm</location>
    </subcellularLocation>
</comment>
<dbReference type="InterPro" id="IPR005762">
    <property type="entry name" value="MurD"/>
</dbReference>
<dbReference type="Gene3D" id="3.40.1190.10">
    <property type="entry name" value="Mur-like, catalytic domain"/>
    <property type="match status" value="1"/>
</dbReference>
<evidence type="ECO:0000256" key="5">
    <source>
        <dbReference type="ARBA" id="ARBA00022741"/>
    </source>
</evidence>
<dbReference type="GO" id="GO:0005524">
    <property type="term" value="F:ATP binding"/>
    <property type="evidence" value="ECO:0007669"/>
    <property type="project" value="UniProtKB-UniRule"/>
</dbReference>
<evidence type="ECO:0000313" key="10">
    <source>
        <dbReference type="Proteomes" id="UP000233293"/>
    </source>
</evidence>
<dbReference type="SUPFAM" id="SSF53623">
    <property type="entry name" value="MurD-like peptide ligases, catalytic domain"/>
    <property type="match status" value="1"/>
</dbReference>
<feature type="binding site" evidence="7">
    <location>
        <begin position="117"/>
        <end position="123"/>
    </location>
    <ligand>
        <name>ATP</name>
        <dbReference type="ChEBI" id="CHEBI:30616"/>
    </ligand>
</feature>
<dbReference type="AlphaFoldDB" id="A0A2N3PQK6"/>
<keyword evidence="10" id="KW-1185">Reference proteome</keyword>
<comment type="function">
    <text evidence="7">Cell wall formation. Catalyzes the addition of glutamate to the nucleotide precursor UDP-N-acetylmuramoyl-L-alanine (UMA).</text>
</comment>
<evidence type="ECO:0000256" key="7">
    <source>
        <dbReference type="HAMAP-Rule" id="MF_00639"/>
    </source>
</evidence>
<dbReference type="GO" id="GO:0071555">
    <property type="term" value="P:cell wall organization"/>
    <property type="evidence" value="ECO:0007669"/>
    <property type="project" value="UniProtKB-KW"/>
</dbReference>
<dbReference type="Proteomes" id="UP000233293">
    <property type="component" value="Unassembled WGS sequence"/>
</dbReference>
<dbReference type="Gene3D" id="3.40.50.720">
    <property type="entry name" value="NAD(P)-binding Rossmann-like Domain"/>
    <property type="match status" value="1"/>
</dbReference>
<reference evidence="10" key="1">
    <citation type="submission" date="2017-12" db="EMBL/GenBank/DDBJ databases">
        <title>Draft genome sequence of Telmatospirillum siberiense 26-4b1T, an acidotolerant peatland alphaproteobacterium potentially involved in sulfur cycling.</title>
        <authorList>
            <person name="Hausmann B."/>
            <person name="Pjevac P."/>
            <person name="Schreck K."/>
            <person name="Herbold C.W."/>
            <person name="Daims H."/>
            <person name="Wagner M."/>
            <person name="Pester M."/>
            <person name="Loy A."/>
        </authorList>
    </citation>
    <scope>NUCLEOTIDE SEQUENCE [LARGE SCALE GENOMIC DNA]</scope>
    <source>
        <strain evidence="10">26-4b1</strain>
    </source>
</reference>
<dbReference type="GO" id="GO:0008360">
    <property type="term" value="P:regulation of cell shape"/>
    <property type="evidence" value="ECO:0007669"/>
    <property type="project" value="UniProtKB-KW"/>
</dbReference>
<gene>
    <name evidence="7" type="primary">murD</name>
    <name evidence="9" type="ORF">CWS72_20365</name>
</gene>
<dbReference type="GO" id="GO:0008764">
    <property type="term" value="F:UDP-N-acetylmuramoylalanine-D-glutamate ligase activity"/>
    <property type="evidence" value="ECO:0007669"/>
    <property type="project" value="UniProtKB-UniRule"/>
</dbReference>
<dbReference type="GO" id="GO:0005737">
    <property type="term" value="C:cytoplasm"/>
    <property type="evidence" value="ECO:0007669"/>
    <property type="project" value="UniProtKB-SubCell"/>
</dbReference>
<evidence type="ECO:0000256" key="1">
    <source>
        <dbReference type="ARBA" id="ARBA00004496"/>
    </source>
</evidence>
<dbReference type="OrthoDB" id="9809796at2"/>
<dbReference type="NCBIfam" id="TIGR01087">
    <property type="entry name" value="murD"/>
    <property type="match status" value="1"/>
</dbReference>
<feature type="domain" description="Mur ligase central" evidence="8">
    <location>
        <begin position="115"/>
        <end position="297"/>
    </location>
</feature>
<comment type="pathway">
    <text evidence="2 7">Cell wall biogenesis; peptidoglycan biosynthesis.</text>
</comment>
<comment type="similarity">
    <text evidence="7">Belongs to the MurCDEF family.</text>
</comment>
<dbReference type="EMBL" id="PIUM01000028">
    <property type="protein sequence ID" value="PKU22686.1"/>
    <property type="molecule type" value="Genomic_DNA"/>
</dbReference>
<keyword evidence="7" id="KW-0573">Peptidoglycan synthesis</keyword>
<dbReference type="SUPFAM" id="SSF51984">
    <property type="entry name" value="MurCD N-terminal domain"/>
    <property type="match status" value="1"/>
</dbReference>